<proteinExistence type="predicted"/>
<dbReference type="AlphaFoldDB" id="A0A5Q6PED7"/>
<reference evidence="1 2" key="1">
    <citation type="submission" date="2019-09" db="EMBL/GenBank/DDBJ databases">
        <authorList>
            <person name="Kritzky A."/>
            <person name="Schelkanova E.Y."/>
            <person name="Alkhova Z.V."/>
            <person name="Smirnova N.I."/>
        </authorList>
    </citation>
    <scope>NUCLEOTIDE SEQUENCE [LARGE SCALE GENOMIC DNA]</scope>
    <source>
        <strain evidence="1 2">M1526</strain>
    </source>
</reference>
<accession>A0A5Q6PED7</accession>
<protein>
    <submittedName>
        <fullName evidence="1">Uncharacterized protein</fullName>
    </submittedName>
</protein>
<evidence type="ECO:0000313" key="2">
    <source>
        <dbReference type="Proteomes" id="UP000323225"/>
    </source>
</evidence>
<comment type="caution">
    <text evidence="1">The sequence shown here is derived from an EMBL/GenBank/DDBJ whole genome shotgun (WGS) entry which is preliminary data.</text>
</comment>
<gene>
    <name evidence="1" type="ORF">F0M16_19890</name>
</gene>
<dbReference type="EMBL" id="VUAA01000031">
    <property type="protein sequence ID" value="KAA1252979.1"/>
    <property type="molecule type" value="Genomic_DNA"/>
</dbReference>
<organism evidence="1 2">
    <name type="scientific">Vibrio cholerae</name>
    <dbReference type="NCBI Taxonomy" id="666"/>
    <lineage>
        <taxon>Bacteria</taxon>
        <taxon>Pseudomonadati</taxon>
        <taxon>Pseudomonadota</taxon>
        <taxon>Gammaproteobacteria</taxon>
        <taxon>Vibrionales</taxon>
        <taxon>Vibrionaceae</taxon>
        <taxon>Vibrio</taxon>
    </lineage>
</organism>
<name>A0A5Q6PED7_VIBCL</name>
<evidence type="ECO:0000313" key="1">
    <source>
        <dbReference type="EMBL" id="KAA1252979.1"/>
    </source>
</evidence>
<dbReference type="Proteomes" id="UP000323225">
    <property type="component" value="Unassembled WGS sequence"/>
</dbReference>
<sequence>MLLINKILRTMGFDVKPSKSEMKRAMQYGWVTFSKDALQGTYSQQYLDTYFLVLHAQSKIDEDERKMLIELAERSMMTMCRSGDLDLNLYGISGLKLLNSKHTQSFAEKIAAKNEFVILCPPGARTGRYMLPKEAVQIILNSELPKPTRDDWELAKIPMI</sequence>